<sequence>MNCVVLCDANGNSVIATDENPGDVSYRKSQEHEREPPRNVSKVATTFERLDDNKVENLSEMKTFNKEEKSVSPSYKDINALGDAVTGYEDITDKLLDDHTNDDEFQSTEDLEINLNNKSERFVKKLARGFDHSSKYPYIKPPRFIKKEQDEKLSKMDPRSIAKTPLAKKLPLVDPADIVTSADVKNVTPRPIPSPSSKDGSLSTADKPSNEALPPFSPTPFNYYSTYMHGGSYLVPSAIHPDMFPSSAYLPMINHPTSNISHSTNPLQCQTVQPFHPDRLSTPCVSSTPTQVSGSPQSVPQQDGIPQHADPPWNTIHPLQNQRPPAPFPPFVVQNAPVGSSVPPFPQNNYFFPVACRPVLRPNIRYPPPNQLVCMMGYIINPNVPGLNASPVPNPLQPNGNSVIFQETPWFFLMDLWQATTLLQQPHHLDLKIIIELLIIDLLIRITHNDKIQN</sequence>
<feature type="region of interest" description="Disordered" evidence="1">
    <location>
        <begin position="18"/>
        <end position="40"/>
    </location>
</feature>
<dbReference type="RefSeq" id="XP_022317737.1">
    <property type="nucleotide sequence ID" value="XM_022462029.1"/>
</dbReference>
<keyword evidence="2" id="KW-1185">Reference proteome</keyword>
<reference evidence="3" key="1">
    <citation type="submission" date="2025-08" db="UniProtKB">
        <authorList>
            <consortium name="RefSeq"/>
        </authorList>
    </citation>
    <scope>IDENTIFICATION</scope>
    <source>
        <tissue evidence="3">Whole sample</tissue>
    </source>
</reference>
<name>A0A8B8CPL3_CRAVI</name>
<feature type="region of interest" description="Disordered" evidence="1">
    <location>
        <begin position="273"/>
        <end position="304"/>
    </location>
</feature>
<feature type="compositionally biased region" description="Basic and acidic residues" evidence="1">
    <location>
        <begin position="25"/>
        <end position="37"/>
    </location>
</feature>
<feature type="compositionally biased region" description="Low complexity" evidence="1">
    <location>
        <begin position="291"/>
        <end position="302"/>
    </location>
</feature>
<dbReference type="Proteomes" id="UP000694844">
    <property type="component" value="Chromosome 2"/>
</dbReference>
<dbReference type="AlphaFoldDB" id="A0A8B8CPL3"/>
<organism evidence="2 3">
    <name type="scientific">Crassostrea virginica</name>
    <name type="common">Eastern oyster</name>
    <dbReference type="NCBI Taxonomy" id="6565"/>
    <lineage>
        <taxon>Eukaryota</taxon>
        <taxon>Metazoa</taxon>
        <taxon>Spiralia</taxon>
        <taxon>Lophotrochozoa</taxon>
        <taxon>Mollusca</taxon>
        <taxon>Bivalvia</taxon>
        <taxon>Autobranchia</taxon>
        <taxon>Pteriomorphia</taxon>
        <taxon>Ostreida</taxon>
        <taxon>Ostreoidea</taxon>
        <taxon>Ostreidae</taxon>
        <taxon>Crassostrea</taxon>
    </lineage>
</organism>
<evidence type="ECO:0000256" key="1">
    <source>
        <dbReference type="SAM" id="MobiDB-lite"/>
    </source>
</evidence>
<protein>
    <submittedName>
        <fullName evidence="3">Uncharacterized protein LOC111120964 isoform X1</fullName>
    </submittedName>
</protein>
<dbReference type="GeneID" id="111120964"/>
<proteinExistence type="predicted"/>
<evidence type="ECO:0000313" key="3">
    <source>
        <dbReference type="RefSeq" id="XP_022317737.1"/>
    </source>
</evidence>
<evidence type="ECO:0000313" key="2">
    <source>
        <dbReference type="Proteomes" id="UP000694844"/>
    </source>
</evidence>
<feature type="region of interest" description="Disordered" evidence="1">
    <location>
        <begin position="184"/>
        <end position="215"/>
    </location>
</feature>
<accession>A0A8B8CPL3</accession>
<gene>
    <name evidence="3" type="primary">LOC111120964</name>
</gene>
<feature type="compositionally biased region" description="Polar residues" evidence="1">
    <location>
        <begin position="195"/>
        <end position="207"/>
    </location>
</feature>
<dbReference type="KEGG" id="cvn:111120964"/>